<dbReference type="PANTHER" id="PTHR45138">
    <property type="entry name" value="REGULATORY COMPONENTS OF SENSORY TRANSDUCTION SYSTEM"/>
    <property type="match status" value="1"/>
</dbReference>
<sequence>MNEPGPAMSALSGEYRTMVMLVDDQAMIGEAVRRALADQPEIHFHYCDNGADAVRIAEQVKPTVILQDLVMPNASGLDLLRQYRAHTALHDVPVIVLSSEEEPAIKSEAFSLGANDYLVKLPDQIELIARVRYHSKAYTNQIQRDEVFRALRESQRQLVEKNLALERLTHVDGLTGLSNRRYLDQFIDNQWRYAIRKAQWMAVLMIDVDKFKRYNDSHGHLAGDEVLKKVAAIIQGYCRRPTDLAARFGGEEFLVVMLPDPAESAELVAERLRSDVEKAGIPHTSSSVGDVITVSIGGAQCVPKREENYVDLIQKADEALYQAKHQGRNRVVLLDK</sequence>
<dbReference type="PROSITE" id="PS50110">
    <property type="entry name" value="RESPONSE_REGULATORY"/>
    <property type="match status" value="1"/>
</dbReference>
<dbReference type="Gene3D" id="3.30.70.270">
    <property type="match status" value="1"/>
</dbReference>
<dbReference type="SMART" id="SM00448">
    <property type="entry name" value="REC"/>
    <property type="match status" value="1"/>
</dbReference>
<organism evidence="6 7">
    <name type="scientific">Dyella acidisoli</name>
    <dbReference type="NCBI Taxonomy" id="1867834"/>
    <lineage>
        <taxon>Bacteria</taxon>
        <taxon>Pseudomonadati</taxon>
        <taxon>Pseudomonadota</taxon>
        <taxon>Gammaproteobacteria</taxon>
        <taxon>Lysobacterales</taxon>
        <taxon>Rhodanobacteraceae</taxon>
        <taxon>Dyella</taxon>
    </lineage>
</organism>
<evidence type="ECO:0000259" key="5">
    <source>
        <dbReference type="PROSITE" id="PS50887"/>
    </source>
</evidence>
<keyword evidence="7" id="KW-1185">Reference proteome</keyword>
<dbReference type="SUPFAM" id="SSF52172">
    <property type="entry name" value="CheY-like"/>
    <property type="match status" value="1"/>
</dbReference>
<protein>
    <recommendedName>
        <fullName evidence="1">diguanylate cyclase</fullName>
        <ecNumber evidence="1">2.7.7.65</ecNumber>
    </recommendedName>
</protein>
<evidence type="ECO:0000256" key="1">
    <source>
        <dbReference type="ARBA" id="ARBA00012528"/>
    </source>
</evidence>
<dbReference type="SMART" id="SM00267">
    <property type="entry name" value="GGDEF"/>
    <property type="match status" value="1"/>
</dbReference>
<dbReference type="Proteomes" id="UP001156670">
    <property type="component" value="Unassembled WGS sequence"/>
</dbReference>
<dbReference type="EC" id="2.7.7.65" evidence="1"/>
<dbReference type="RefSeq" id="WP_284318858.1">
    <property type="nucleotide sequence ID" value="NZ_BSOB01000001.1"/>
</dbReference>
<evidence type="ECO:0000313" key="6">
    <source>
        <dbReference type="EMBL" id="GLQ91079.1"/>
    </source>
</evidence>
<dbReference type="Gene3D" id="3.40.50.2300">
    <property type="match status" value="1"/>
</dbReference>
<dbReference type="Pfam" id="PF00072">
    <property type="entry name" value="Response_reg"/>
    <property type="match status" value="1"/>
</dbReference>
<dbReference type="PROSITE" id="PS50887">
    <property type="entry name" value="GGDEF"/>
    <property type="match status" value="1"/>
</dbReference>
<dbReference type="SUPFAM" id="SSF55073">
    <property type="entry name" value="Nucleotide cyclase"/>
    <property type="match status" value="1"/>
</dbReference>
<name>A0ABQ5XHA9_9GAMM</name>
<evidence type="ECO:0000256" key="3">
    <source>
        <dbReference type="PROSITE-ProRule" id="PRU00169"/>
    </source>
</evidence>
<keyword evidence="3" id="KW-0597">Phosphoprotein</keyword>
<dbReference type="InterPro" id="IPR050469">
    <property type="entry name" value="Diguanylate_Cyclase"/>
</dbReference>
<feature type="modified residue" description="4-aspartylphosphate" evidence="3">
    <location>
        <position position="68"/>
    </location>
</feature>
<comment type="caution">
    <text evidence="6">The sequence shown here is derived from an EMBL/GenBank/DDBJ whole genome shotgun (WGS) entry which is preliminary data.</text>
</comment>
<dbReference type="InterPro" id="IPR043128">
    <property type="entry name" value="Rev_trsase/Diguanyl_cyclase"/>
</dbReference>
<dbReference type="InterPro" id="IPR011006">
    <property type="entry name" value="CheY-like_superfamily"/>
</dbReference>
<evidence type="ECO:0000259" key="4">
    <source>
        <dbReference type="PROSITE" id="PS50110"/>
    </source>
</evidence>
<evidence type="ECO:0000313" key="7">
    <source>
        <dbReference type="Proteomes" id="UP001156670"/>
    </source>
</evidence>
<proteinExistence type="predicted"/>
<dbReference type="NCBIfam" id="TIGR00254">
    <property type="entry name" value="GGDEF"/>
    <property type="match status" value="1"/>
</dbReference>
<comment type="catalytic activity">
    <reaction evidence="2">
        <text>2 GTP = 3',3'-c-di-GMP + 2 diphosphate</text>
        <dbReference type="Rhea" id="RHEA:24898"/>
        <dbReference type="ChEBI" id="CHEBI:33019"/>
        <dbReference type="ChEBI" id="CHEBI:37565"/>
        <dbReference type="ChEBI" id="CHEBI:58805"/>
        <dbReference type="EC" id="2.7.7.65"/>
    </reaction>
</comment>
<dbReference type="CDD" id="cd01949">
    <property type="entry name" value="GGDEF"/>
    <property type="match status" value="1"/>
</dbReference>
<gene>
    <name evidence="6" type="ORF">GCM10007901_00290</name>
</gene>
<dbReference type="InterPro" id="IPR001789">
    <property type="entry name" value="Sig_transdc_resp-reg_receiver"/>
</dbReference>
<dbReference type="Pfam" id="PF00990">
    <property type="entry name" value="GGDEF"/>
    <property type="match status" value="1"/>
</dbReference>
<feature type="domain" description="Response regulatory" evidence="4">
    <location>
        <begin position="18"/>
        <end position="135"/>
    </location>
</feature>
<accession>A0ABQ5XHA9</accession>
<dbReference type="EMBL" id="BSOB01000001">
    <property type="protein sequence ID" value="GLQ91079.1"/>
    <property type="molecule type" value="Genomic_DNA"/>
</dbReference>
<feature type="domain" description="GGDEF" evidence="5">
    <location>
        <begin position="199"/>
        <end position="336"/>
    </location>
</feature>
<dbReference type="PANTHER" id="PTHR45138:SF9">
    <property type="entry name" value="DIGUANYLATE CYCLASE DGCM-RELATED"/>
    <property type="match status" value="1"/>
</dbReference>
<evidence type="ECO:0000256" key="2">
    <source>
        <dbReference type="ARBA" id="ARBA00034247"/>
    </source>
</evidence>
<dbReference type="InterPro" id="IPR029787">
    <property type="entry name" value="Nucleotide_cyclase"/>
</dbReference>
<dbReference type="InterPro" id="IPR000160">
    <property type="entry name" value="GGDEF_dom"/>
</dbReference>
<reference evidence="7" key="1">
    <citation type="journal article" date="2019" name="Int. J. Syst. Evol. Microbiol.">
        <title>The Global Catalogue of Microorganisms (GCM) 10K type strain sequencing project: providing services to taxonomists for standard genome sequencing and annotation.</title>
        <authorList>
            <consortium name="The Broad Institute Genomics Platform"/>
            <consortium name="The Broad Institute Genome Sequencing Center for Infectious Disease"/>
            <person name="Wu L."/>
            <person name="Ma J."/>
        </authorList>
    </citation>
    <scope>NUCLEOTIDE SEQUENCE [LARGE SCALE GENOMIC DNA]</scope>
    <source>
        <strain evidence="7">NBRC 111980</strain>
    </source>
</reference>